<dbReference type="RefSeq" id="XP_007375233.1">
    <property type="nucleotide sequence ID" value="XM_007375171.1"/>
</dbReference>
<reference evidence="1 2" key="1">
    <citation type="journal article" date="2011" name="Proc. Natl. Acad. Sci. U.S.A.">
        <title>Comparative genomics of xylose-fermenting fungi for enhanced biofuel production.</title>
        <authorList>
            <person name="Wohlbach D.J."/>
            <person name="Kuo A."/>
            <person name="Sato T.K."/>
            <person name="Potts K.M."/>
            <person name="Salamov A.A."/>
            <person name="LaButti K.M."/>
            <person name="Sun H."/>
            <person name="Clum A."/>
            <person name="Pangilinan J.L."/>
            <person name="Lindquist E.A."/>
            <person name="Lucas S."/>
            <person name="Lapidus A."/>
            <person name="Jin M."/>
            <person name="Gunawan C."/>
            <person name="Balan V."/>
            <person name="Dale B.E."/>
            <person name="Jeffries T.W."/>
            <person name="Zinkel R."/>
            <person name="Barry K.W."/>
            <person name="Grigoriev I.V."/>
            <person name="Gasch A.P."/>
        </authorList>
    </citation>
    <scope>NUCLEOTIDE SEQUENCE [LARGE SCALE GENOMIC DNA]</scope>
    <source>
        <strain evidence="2">NRRL Y-27907 / 11-Y1</strain>
    </source>
</reference>
<dbReference type="InParanoid" id="G3ANG8"/>
<evidence type="ECO:0008006" key="3">
    <source>
        <dbReference type="Google" id="ProtNLM"/>
    </source>
</evidence>
<dbReference type="EMBL" id="GL996502">
    <property type="protein sequence ID" value="EGW31957.1"/>
    <property type="molecule type" value="Genomic_DNA"/>
</dbReference>
<gene>
    <name evidence="1" type="ORF">SPAPADRAFT_138569</name>
</gene>
<dbReference type="eggNOG" id="ENOG502S491">
    <property type="taxonomic scope" value="Eukaryota"/>
</dbReference>
<name>G3ANG8_SPAPN</name>
<dbReference type="GeneID" id="18870129"/>
<keyword evidence="2" id="KW-1185">Reference proteome</keyword>
<dbReference type="HOGENOM" id="CLU_061606_0_0_1"/>
<dbReference type="AlphaFoldDB" id="G3ANG8"/>
<evidence type="ECO:0000313" key="1">
    <source>
        <dbReference type="EMBL" id="EGW31957.1"/>
    </source>
</evidence>
<protein>
    <recommendedName>
        <fullName evidence="3">FIST domain-containing protein</fullName>
    </recommendedName>
</protein>
<organism evidence="2">
    <name type="scientific">Spathaspora passalidarum (strain NRRL Y-27907 / 11-Y1)</name>
    <dbReference type="NCBI Taxonomy" id="619300"/>
    <lineage>
        <taxon>Eukaryota</taxon>
        <taxon>Fungi</taxon>
        <taxon>Dikarya</taxon>
        <taxon>Ascomycota</taxon>
        <taxon>Saccharomycotina</taxon>
        <taxon>Pichiomycetes</taxon>
        <taxon>Debaryomycetaceae</taxon>
        <taxon>Spathaspora</taxon>
    </lineage>
</organism>
<dbReference type="OMA" id="EFFMVTP"/>
<accession>G3ANG8</accession>
<proteinExistence type="predicted"/>
<dbReference type="OrthoDB" id="4080562at2759"/>
<sequence>MTIRLFVRQFGRTGCRHLYTKTTINPIFFNLEIPNHIRPTSALVLSTPSNLPQVIQNAIDLYQKHNLQIIVAGVDSIVPNSSRNGVSEVWTEQPLTIENSLLLSERDDLNKPPKESDGIHIVTAKKNWKNIESNLRINFNTKINADLKLANTIFSTGSILTLFYFQPGNLIDSTGNSGQHLCELEVTLPQDSVSEECQITFKDNWTPLYPDQVFSVTNCIGNLVKAVDNKPASEFLEKNQKLMSIGSKETQVYVKLTNPNSTVTERFKIIAGGGGWGAKANMIALSPEAKPVIGSKIEFFMITPQDRYSKKYEAIEDYKNAITLQTTYEEQNYVEEEEEEQEPIVMENVVGCGSESGFKFNGVIHNSPGEQVQIHI</sequence>
<dbReference type="Proteomes" id="UP000000709">
    <property type="component" value="Unassembled WGS sequence"/>
</dbReference>
<evidence type="ECO:0000313" key="2">
    <source>
        <dbReference type="Proteomes" id="UP000000709"/>
    </source>
</evidence>
<dbReference type="KEGG" id="spaa:SPAPADRAFT_138569"/>